<dbReference type="PROSITE" id="PS51819">
    <property type="entry name" value="VOC"/>
    <property type="match status" value="1"/>
</dbReference>
<evidence type="ECO:0000313" key="5">
    <source>
        <dbReference type="EMBL" id="CRG92706.1"/>
    </source>
</evidence>
<dbReference type="InterPro" id="IPR037523">
    <property type="entry name" value="VOC_core"/>
</dbReference>
<evidence type="ECO:0000256" key="2">
    <source>
        <dbReference type="ARBA" id="ARBA00021572"/>
    </source>
</evidence>
<keyword evidence="6" id="KW-1185">Reference proteome</keyword>
<evidence type="ECO:0000313" key="6">
    <source>
        <dbReference type="Proteomes" id="UP000054383"/>
    </source>
</evidence>
<evidence type="ECO:0000256" key="3">
    <source>
        <dbReference type="ARBA" id="ARBA00023251"/>
    </source>
</evidence>
<dbReference type="OMA" id="AIPIIRI"/>
<dbReference type="GO" id="GO:0046677">
    <property type="term" value="P:response to antibiotic"/>
    <property type="evidence" value="ECO:0007669"/>
    <property type="project" value="UniProtKB-KW"/>
</dbReference>
<dbReference type="InterPro" id="IPR000335">
    <property type="entry name" value="Bleomycin-R"/>
</dbReference>
<gene>
    <name evidence="5" type="ORF">PISL3812_09772</name>
</gene>
<dbReference type="Pfam" id="PF19581">
    <property type="entry name" value="Glyoxalase_7"/>
    <property type="match status" value="1"/>
</dbReference>
<name>A0A0U1MCN0_TALIS</name>
<dbReference type="AlphaFoldDB" id="A0A0U1MCN0"/>
<evidence type="ECO:0000259" key="4">
    <source>
        <dbReference type="PROSITE" id="PS51819"/>
    </source>
</evidence>
<reference evidence="5 6" key="1">
    <citation type="submission" date="2015-04" db="EMBL/GenBank/DDBJ databases">
        <authorList>
            <person name="Syromyatnikov M.Y."/>
            <person name="Popov V.N."/>
        </authorList>
    </citation>
    <scope>NUCLEOTIDE SEQUENCE [LARGE SCALE GENOMIC DNA]</scope>
    <source>
        <strain evidence="5">WF-38-12</strain>
    </source>
</reference>
<dbReference type="Gene3D" id="3.10.180.10">
    <property type="entry name" value="2,3-Dihydroxybiphenyl 1,2-Dioxygenase, domain 1"/>
    <property type="match status" value="1"/>
</dbReference>
<dbReference type="SUPFAM" id="SSF54593">
    <property type="entry name" value="Glyoxalase/Bleomycin resistance protein/Dihydroxybiphenyl dioxygenase"/>
    <property type="match status" value="1"/>
</dbReference>
<keyword evidence="3" id="KW-0046">Antibiotic resistance</keyword>
<comment type="similarity">
    <text evidence="1">Belongs to the bleomycin resistance protein family.</text>
</comment>
<dbReference type="Proteomes" id="UP000054383">
    <property type="component" value="Unassembled WGS sequence"/>
</dbReference>
<organism evidence="5 6">
    <name type="scientific">Talaromyces islandicus</name>
    <name type="common">Penicillium islandicum</name>
    <dbReference type="NCBI Taxonomy" id="28573"/>
    <lineage>
        <taxon>Eukaryota</taxon>
        <taxon>Fungi</taxon>
        <taxon>Dikarya</taxon>
        <taxon>Ascomycota</taxon>
        <taxon>Pezizomycotina</taxon>
        <taxon>Eurotiomycetes</taxon>
        <taxon>Eurotiomycetidae</taxon>
        <taxon>Eurotiales</taxon>
        <taxon>Trichocomaceae</taxon>
        <taxon>Talaromyces</taxon>
        <taxon>Talaromyces sect. Islandici</taxon>
    </lineage>
</organism>
<sequence>MAKADEFYLDYLGFKIDWDHRSRKISRENLILHLSEYHGDGSSGVQVRIWVRGISKHHRELSTKEYQYMRPGIQECPAASSQHMGVIDPCGNQIKFCQDDDEKTQT</sequence>
<protein>
    <recommendedName>
        <fullName evidence="2">Bleomycin resistance protein</fullName>
    </recommendedName>
</protein>
<proteinExistence type="inferred from homology"/>
<dbReference type="OrthoDB" id="4235865at2759"/>
<feature type="domain" description="VOC" evidence="4">
    <location>
        <begin position="1"/>
        <end position="99"/>
    </location>
</feature>
<dbReference type="InterPro" id="IPR029068">
    <property type="entry name" value="Glyas_Bleomycin-R_OHBP_Dase"/>
</dbReference>
<accession>A0A0U1MCN0</accession>
<evidence type="ECO:0000256" key="1">
    <source>
        <dbReference type="ARBA" id="ARBA00011051"/>
    </source>
</evidence>
<dbReference type="EMBL" id="CVMT01000014">
    <property type="protein sequence ID" value="CRG92706.1"/>
    <property type="molecule type" value="Genomic_DNA"/>
</dbReference>